<evidence type="ECO:0000313" key="1">
    <source>
        <dbReference type="EMBL" id="OAQ59511.1"/>
    </source>
</evidence>
<organism evidence="1 2">
    <name type="scientific">Purpureocillium lilacinum</name>
    <name type="common">Paecilomyces lilacinus</name>
    <dbReference type="NCBI Taxonomy" id="33203"/>
    <lineage>
        <taxon>Eukaryota</taxon>
        <taxon>Fungi</taxon>
        <taxon>Dikarya</taxon>
        <taxon>Ascomycota</taxon>
        <taxon>Pezizomycotina</taxon>
        <taxon>Sordariomycetes</taxon>
        <taxon>Hypocreomycetidae</taxon>
        <taxon>Hypocreales</taxon>
        <taxon>Ophiocordycipitaceae</taxon>
        <taxon>Purpureocillium</taxon>
    </lineage>
</organism>
<gene>
    <name evidence="1" type="ORF">VFPFJ_11577</name>
</gene>
<sequence>MAFSRSLTDGLYLARESTIRSLQIPSRACHQDRGRPATIEPWRDDNLQRLPREGLPVGWLLGLGRGVPGLTCEVLLQYPGGQNSLLRPACISSLGSDHCRQSSKFRTEFKVREHPSLENCKCDAWRPCQSSVFVVQQNENCGTSRVTCDGLHGAVTRPLQHLFKVRVGQSVCHRTQSVQQSRLYLYSITISQLKVQPRGQMWRVQSQIRRY</sequence>
<dbReference type="Proteomes" id="UP000078340">
    <property type="component" value="Unassembled WGS sequence"/>
</dbReference>
<comment type="caution">
    <text evidence="1">The sequence shown here is derived from an EMBL/GenBank/DDBJ whole genome shotgun (WGS) entry which is preliminary data.</text>
</comment>
<protein>
    <submittedName>
        <fullName evidence="1">Uncharacterized protein</fullName>
    </submittedName>
</protein>
<dbReference type="AlphaFoldDB" id="A0A179F2B3"/>
<name>A0A179F2B3_PURLI</name>
<proteinExistence type="predicted"/>
<reference evidence="1 2" key="1">
    <citation type="submission" date="2016-02" db="EMBL/GenBank/DDBJ databases">
        <title>Biosynthesis of antibiotic leucinostatins and their inhibition on Phytophthora in bio-control Purpureocillium lilacinum.</title>
        <authorList>
            <person name="Wang G."/>
            <person name="Liu Z."/>
            <person name="Lin R."/>
            <person name="Li E."/>
            <person name="Mao Z."/>
            <person name="Ling J."/>
            <person name="Yin W."/>
            <person name="Xie B."/>
        </authorList>
    </citation>
    <scope>NUCLEOTIDE SEQUENCE [LARGE SCALE GENOMIC DNA]</scope>
    <source>
        <strain evidence="1">PLFJ-1</strain>
    </source>
</reference>
<dbReference type="EMBL" id="LSBI01000049">
    <property type="protein sequence ID" value="OAQ59511.1"/>
    <property type="molecule type" value="Genomic_DNA"/>
</dbReference>
<accession>A0A179F2B3</accession>
<evidence type="ECO:0000313" key="2">
    <source>
        <dbReference type="Proteomes" id="UP000078340"/>
    </source>
</evidence>